<evidence type="ECO:0000259" key="2">
    <source>
        <dbReference type="Pfam" id="PF08450"/>
    </source>
</evidence>
<protein>
    <submittedName>
        <fullName evidence="3">SMP-30/gluconolactonase/LRE family protein</fullName>
    </submittedName>
</protein>
<dbReference type="EMBL" id="JACTVA010000033">
    <property type="protein sequence ID" value="MBC9208467.1"/>
    <property type="molecule type" value="Genomic_DNA"/>
</dbReference>
<feature type="domain" description="SMP-30/Gluconolactonase/LRE-like region" evidence="2">
    <location>
        <begin position="86"/>
        <end position="358"/>
    </location>
</feature>
<evidence type="ECO:0000313" key="4">
    <source>
        <dbReference type="Proteomes" id="UP000626026"/>
    </source>
</evidence>
<keyword evidence="1" id="KW-0378">Hydrolase</keyword>
<accession>A0ABR7RQT1</accession>
<dbReference type="PANTHER" id="PTHR47572:SF4">
    <property type="entry name" value="LACTONASE DRP35"/>
    <property type="match status" value="1"/>
</dbReference>
<sequence>MYHVLASRRRTVLGASAFAALSMPAVLRTASAQAVRDQAIRAQRDYGPDAPPMRYPDPDVVALDPKRFSAKLGNSRIRRLHTGLGWAEGPAWHATGRFLIWSDIPNDECLRLMEEDNHVSRRFRSPAGYSNGNTFDREGRQIACRHYHRDVVRYEPDGKLTILAARGPDGPFNAPNDVVVHPNDGAIWFTDPGYGGLMDYEGNRLPQSTDSPRPLIKEAVYRIDPGSGAVEKVADQPFKPNGLCFSPDYRTLYVADTGMSHYPEAKSIVWAFDVDGARLSNPRTFCSMEMDGKTGMGDGIRCDEAGNVWVGAGWVGDGYDGVHIFGLDGQRIGLIKLPEICANLCFGGTRRNQLYMCASQSLYVLPVETRGAHFC</sequence>
<dbReference type="InterPro" id="IPR051262">
    <property type="entry name" value="SMP-30/CGR1_Lactonase"/>
</dbReference>
<proteinExistence type="predicted"/>
<dbReference type="Pfam" id="PF08450">
    <property type="entry name" value="SGL"/>
    <property type="match status" value="1"/>
</dbReference>
<name>A0ABR7RQT1_9PROT</name>
<dbReference type="Proteomes" id="UP000626026">
    <property type="component" value="Unassembled WGS sequence"/>
</dbReference>
<organism evidence="3 4">
    <name type="scientific">Teichococcus aerophilus</name>
    <dbReference type="NCBI Taxonomy" id="1224513"/>
    <lineage>
        <taxon>Bacteria</taxon>
        <taxon>Pseudomonadati</taxon>
        <taxon>Pseudomonadota</taxon>
        <taxon>Alphaproteobacteria</taxon>
        <taxon>Acetobacterales</taxon>
        <taxon>Roseomonadaceae</taxon>
        <taxon>Roseomonas</taxon>
    </lineage>
</organism>
<dbReference type="RefSeq" id="WP_187785625.1">
    <property type="nucleotide sequence ID" value="NZ_JACTVA010000033.1"/>
</dbReference>
<gene>
    <name evidence="3" type="ORF">IBL26_16590</name>
</gene>
<dbReference type="Gene3D" id="2.120.10.30">
    <property type="entry name" value="TolB, C-terminal domain"/>
    <property type="match status" value="1"/>
</dbReference>
<dbReference type="PANTHER" id="PTHR47572">
    <property type="entry name" value="LIPOPROTEIN-RELATED"/>
    <property type="match status" value="1"/>
</dbReference>
<dbReference type="PRINTS" id="PR01790">
    <property type="entry name" value="SMP30FAMILY"/>
</dbReference>
<dbReference type="InterPro" id="IPR013658">
    <property type="entry name" value="SGL"/>
</dbReference>
<evidence type="ECO:0000313" key="3">
    <source>
        <dbReference type="EMBL" id="MBC9208467.1"/>
    </source>
</evidence>
<reference evidence="3 4" key="1">
    <citation type="journal article" date="2013" name="Int. J. Syst. Evol. Microbiol.">
        <title>Roseomonas aerophila sp. nov., isolated from air.</title>
        <authorList>
            <person name="Kim S.J."/>
            <person name="Weon H.Y."/>
            <person name="Ahn J.H."/>
            <person name="Hong S.B."/>
            <person name="Seok S.J."/>
            <person name="Whang K.S."/>
            <person name="Kwon S.W."/>
        </authorList>
    </citation>
    <scope>NUCLEOTIDE SEQUENCE [LARGE SCALE GENOMIC DNA]</scope>
    <source>
        <strain evidence="3 4">NBRC 108923</strain>
    </source>
</reference>
<keyword evidence="4" id="KW-1185">Reference proteome</keyword>
<dbReference type="InterPro" id="IPR011042">
    <property type="entry name" value="6-blade_b-propeller_TolB-like"/>
</dbReference>
<dbReference type="SUPFAM" id="SSF63829">
    <property type="entry name" value="Calcium-dependent phosphotriesterase"/>
    <property type="match status" value="1"/>
</dbReference>
<dbReference type="InterPro" id="IPR005511">
    <property type="entry name" value="SMP-30"/>
</dbReference>
<evidence type="ECO:0000256" key="1">
    <source>
        <dbReference type="ARBA" id="ARBA00022801"/>
    </source>
</evidence>
<comment type="caution">
    <text evidence="3">The sequence shown here is derived from an EMBL/GenBank/DDBJ whole genome shotgun (WGS) entry which is preliminary data.</text>
</comment>